<keyword evidence="17" id="KW-0464">Manganese</keyword>
<dbReference type="CDD" id="cd07971">
    <property type="entry name" value="OBF_DNA_ligase_LigD"/>
    <property type="match status" value="1"/>
</dbReference>
<keyword evidence="13" id="KW-0239">DNA-directed DNA polymerase</keyword>
<dbReference type="InterPro" id="IPR014143">
    <property type="entry name" value="NHEJ_ligase_prk"/>
</dbReference>
<dbReference type="CDD" id="cd04861">
    <property type="entry name" value="LigD_Pol_like"/>
    <property type="match status" value="1"/>
</dbReference>
<proteinExistence type="predicted"/>
<evidence type="ECO:0000256" key="10">
    <source>
        <dbReference type="ARBA" id="ARBA00022801"/>
    </source>
</evidence>
<keyword evidence="11" id="KW-0269">Exonuclease</keyword>
<dbReference type="GO" id="GO:0003887">
    <property type="term" value="F:DNA-directed DNA polymerase activity"/>
    <property type="evidence" value="ECO:0007669"/>
    <property type="project" value="UniProtKB-KW"/>
</dbReference>
<keyword evidence="7" id="KW-0479">Metal-binding</keyword>
<sequence length="833" mass="95758">MTLLDYFKKRDFKKTTEPKSGKSDTKTLSFVVQRHHASHLHYDFRLELDGVLKSWAVPKGPSMNPEDKRLAMMVEDHPYDYRKFEGIIPNGNYGAGVVLIWDKGTYTSLADDRKDDVKTLREGLKSGNLKFRLNGDVLKGAFALVKLHSKEENSWLLIKHKDEFAEKSFNSEDFVPDKIKAMKNNKEGDATDLPSVKEIRAEKKSPEITEDGADDGPEEGKPYRPMMAKLETKVFDNDDWIYERKLDGYRAIGYTGNKARLISRNDIDFSDNYPKVVEILKSISQKAILDGELVIEDKSSKSSFQYIQHYDGDTKDLKLKYYVFDLLNLDGHDLRDMELIKRKQLLKTFLGTIDSPDIIYNEHVLGKGTALFEKAKKEGWEGIIGKDGQSYYNSGKRTDTWLKFKLQNAQEAIICGYTAPTGSRKYFGSLILGLKPGEKIQYIGNCGTGFNDVSIKEVYAKLHPLQTDKKPFDEKIARKSKITWVEPKLVCEVWYSEWTADKHLRHPVFKGLREDKKSEKVVMETPDTPLPDEEVLTYGRNKLKMTHLNKVFWKDEGITKGQLINYYKTMADWIIPYLKDKPISMRRQPNGIADAGFFQKDTDTTHLPDFIKTEPLYSESNDKNIHYIIGNDAATLMYMVNLGCIEINPWLSSYKTPENPDYVVIDLDPHDVPFSQAVEAALKTKEVFDRMKLDVFIKTSGSKGLHIYCYLGAKYDYDFVKMFAEYVANLIHEELPDTTSVERSPAKRKNRIYIDFLQNRRGQTIACPYAVRPKPGATVSTPLHWHEVKDNLKLSDYTIFNTPDRVKKIDDPWKDLTKSKADLKKALELLKKL</sequence>
<evidence type="ECO:0000256" key="3">
    <source>
        <dbReference type="ARBA" id="ARBA00022598"/>
    </source>
</evidence>
<dbReference type="InterPro" id="IPR052171">
    <property type="entry name" value="NHEJ_LigD"/>
</dbReference>
<dbReference type="GO" id="GO:0003677">
    <property type="term" value="F:DNA binding"/>
    <property type="evidence" value="ECO:0007669"/>
    <property type="project" value="UniProtKB-KW"/>
</dbReference>
<evidence type="ECO:0000256" key="17">
    <source>
        <dbReference type="ARBA" id="ARBA00023211"/>
    </source>
</evidence>
<dbReference type="RefSeq" id="WP_144912774.1">
    <property type="nucleotide sequence ID" value="NZ_VLLI01000006.1"/>
</dbReference>
<evidence type="ECO:0000259" key="22">
    <source>
        <dbReference type="PROSITE" id="PS50160"/>
    </source>
</evidence>
<comment type="cofactor">
    <cofactor evidence="1">
        <name>Mn(2+)</name>
        <dbReference type="ChEBI" id="CHEBI:29035"/>
    </cofactor>
</comment>
<keyword evidence="8" id="KW-0547">Nucleotide-binding</keyword>
<dbReference type="InterPro" id="IPR014144">
    <property type="entry name" value="LigD_PE_domain"/>
</dbReference>
<comment type="catalytic activity">
    <reaction evidence="20">
        <text>ATP + (deoxyribonucleotide)n-3'-hydroxyl + 5'-phospho-(deoxyribonucleotide)m = (deoxyribonucleotide)n+m + AMP + diphosphate.</text>
        <dbReference type="EC" id="6.5.1.1"/>
    </reaction>
</comment>
<dbReference type="InterPro" id="IPR014145">
    <property type="entry name" value="LigD_pol_dom"/>
</dbReference>
<keyword evidence="14" id="KW-0238">DNA-binding</keyword>
<dbReference type="OrthoDB" id="9802472at2"/>
<evidence type="ECO:0000256" key="8">
    <source>
        <dbReference type="ARBA" id="ARBA00022741"/>
    </source>
</evidence>
<dbReference type="EC" id="6.5.1.1" evidence="2"/>
<evidence type="ECO:0000256" key="16">
    <source>
        <dbReference type="ARBA" id="ARBA00023204"/>
    </source>
</evidence>
<dbReference type="Gene3D" id="3.30.470.30">
    <property type="entry name" value="DNA ligase/mRNA capping enzyme"/>
    <property type="match status" value="1"/>
</dbReference>
<dbReference type="SUPFAM" id="SSF56091">
    <property type="entry name" value="DNA ligase/mRNA capping enzyme, catalytic domain"/>
    <property type="match status" value="1"/>
</dbReference>
<evidence type="ECO:0000256" key="15">
    <source>
        <dbReference type="ARBA" id="ARBA00023172"/>
    </source>
</evidence>
<evidence type="ECO:0000256" key="18">
    <source>
        <dbReference type="ARBA" id="ARBA00023268"/>
    </source>
</evidence>
<dbReference type="NCBIfam" id="TIGR02777">
    <property type="entry name" value="LigD_PE_dom"/>
    <property type="match status" value="1"/>
</dbReference>
<dbReference type="NCBIfam" id="TIGR02778">
    <property type="entry name" value="ligD_pol"/>
    <property type="match status" value="1"/>
</dbReference>
<dbReference type="InterPro" id="IPR014146">
    <property type="entry name" value="LigD_ligase_dom"/>
</dbReference>
<dbReference type="InterPro" id="IPR012340">
    <property type="entry name" value="NA-bd_OB-fold"/>
</dbReference>
<keyword evidence="4" id="KW-0808">Transferase</keyword>
<dbReference type="GO" id="GO:0006281">
    <property type="term" value="P:DNA repair"/>
    <property type="evidence" value="ECO:0007669"/>
    <property type="project" value="UniProtKB-KW"/>
</dbReference>
<dbReference type="NCBIfam" id="TIGR02776">
    <property type="entry name" value="NHEJ_ligase_prk"/>
    <property type="match status" value="1"/>
</dbReference>
<evidence type="ECO:0000256" key="2">
    <source>
        <dbReference type="ARBA" id="ARBA00012727"/>
    </source>
</evidence>
<feature type="region of interest" description="Disordered" evidence="21">
    <location>
        <begin position="201"/>
        <end position="223"/>
    </location>
</feature>
<dbReference type="Gene3D" id="2.40.50.140">
    <property type="entry name" value="Nucleic acid-binding proteins"/>
    <property type="match status" value="1"/>
</dbReference>
<evidence type="ECO:0000256" key="1">
    <source>
        <dbReference type="ARBA" id="ARBA00001936"/>
    </source>
</evidence>
<dbReference type="Gene3D" id="3.90.920.10">
    <property type="entry name" value="DNA primase, PRIM domain"/>
    <property type="match status" value="1"/>
</dbReference>
<evidence type="ECO:0000256" key="21">
    <source>
        <dbReference type="SAM" id="MobiDB-lite"/>
    </source>
</evidence>
<dbReference type="GO" id="GO:0005524">
    <property type="term" value="F:ATP binding"/>
    <property type="evidence" value="ECO:0007669"/>
    <property type="project" value="UniProtKB-KW"/>
</dbReference>
<evidence type="ECO:0000256" key="7">
    <source>
        <dbReference type="ARBA" id="ARBA00022723"/>
    </source>
</evidence>
<dbReference type="EMBL" id="VLLI01000006">
    <property type="protein sequence ID" value="TWI99985.1"/>
    <property type="molecule type" value="Genomic_DNA"/>
</dbReference>
<dbReference type="Pfam" id="PF13298">
    <property type="entry name" value="LigD_N"/>
    <property type="match status" value="1"/>
</dbReference>
<dbReference type="Proteomes" id="UP000317010">
    <property type="component" value="Unassembled WGS sequence"/>
</dbReference>
<dbReference type="Pfam" id="PF04679">
    <property type="entry name" value="DNA_ligase_A_C"/>
    <property type="match status" value="1"/>
</dbReference>
<evidence type="ECO:0000256" key="20">
    <source>
        <dbReference type="ARBA" id="ARBA00034003"/>
    </source>
</evidence>
<dbReference type="GO" id="GO:0004527">
    <property type="term" value="F:exonuclease activity"/>
    <property type="evidence" value="ECO:0007669"/>
    <property type="project" value="UniProtKB-KW"/>
</dbReference>
<dbReference type="GO" id="GO:0046872">
    <property type="term" value="F:metal ion binding"/>
    <property type="evidence" value="ECO:0007669"/>
    <property type="project" value="UniProtKB-KW"/>
</dbReference>
<keyword evidence="24" id="KW-1185">Reference proteome</keyword>
<keyword evidence="18" id="KW-0511">Multifunctional enzyme</keyword>
<dbReference type="NCBIfam" id="TIGR02779">
    <property type="entry name" value="NHEJ_ligase_lig"/>
    <property type="match status" value="1"/>
</dbReference>
<keyword evidence="5" id="KW-0548">Nucleotidyltransferase</keyword>
<dbReference type="Pfam" id="PF21686">
    <property type="entry name" value="LigD_Prim-Pol"/>
    <property type="match status" value="1"/>
</dbReference>
<feature type="compositionally biased region" description="Acidic residues" evidence="21">
    <location>
        <begin position="208"/>
        <end position="217"/>
    </location>
</feature>
<keyword evidence="15" id="KW-0233">DNA recombination</keyword>
<comment type="caution">
    <text evidence="23">The sequence shown here is derived from an EMBL/GenBank/DDBJ whole genome shotgun (WGS) entry which is preliminary data.</text>
</comment>
<keyword evidence="16" id="KW-0234">DNA repair</keyword>
<dbReference type="Pfam" id="PF01068">
    <property type="entry name" value="DNA_ligase_A_M"/>
    <property type="match status" value="1"/>
</dbReference>
<evidence type="ECO:0000256" key="13">
    <source>
        <dbReference type="ARBA" id="ARBA00022932"/>
    </source>
</evidence>
<protein>
    <recommendedName>
        <fullName evidence="2">DNA ligase (ATP)</fullName>
        <ecNumber evidence="2">6.5.1.1</ecNumber>
    </recommendedName>
    <alternativeName>
        <fullName evidence="19">NHEJ DNA polymerase</fullName>
    </alternativeName>
</protein>
<evidence type="ECO:0000313" key="23">
    <source>
        <dbReference type="EMBL" id="TWI99985.1"/>
    </source>
</evidence>
<dbReference type="GO" id="GO:0003910">
    <property type="term" value="F:DNA ligase (ATP) activity"/>
    <property type="evidence" value="ECO:0007669"/>
    <property type="project" value="UniProtKB-EC"/>
</dbReference>
<dbReference type="InterPro" id="IPR012310">
    <property type="entry name" value="DNA_ligase_ATP-dep_cent"/>
</dbReference>
<dbReference type="PROSITE" id="PS50160">
    <property type="entry name" value="DNA_LIGASE_A3"/>
    <property type="match status" value="1"/>
</dbReference>
<evidence type="ECO:0000256" key="11">
    <source>
        <dbReference type="ARBA" id="ARBA00022839"/>
    </source>
</evidence>
<evidence type="ECO:0000256" key="14">
    <source>
        <dbReference type="ARBA" id="ARBA00023125"/>
    </source>
</evidence>
<gene>
    <name evidence="23" type="ORF">JN11_02401</name>
</gene>
<dbReference type="CDD" id="cd07906">
    <property type="entry name" value="Adenylation_DNA_ligase_LigD_LigC"/>
    <property type="match status" value="1"/>
</dbReference>
<dbReference type="InterPro" id="IPR012309">
    <property type="entry name" value="DNA_ligase_ATP-dep_C"/>
</dbReference>
<evidence type="ECO:0000256" key="19">
    <source>
        <dbReference type="ARBA" id="ARBA00029943"/>
    </source>
</evidence>
<accession>A0A562U2C1</accession>
<feature type="domain" description="ATP-dependent DNA ligase family profile" evidence="22">
    <location>
        <begin position="312"/>
        <end position="448"/>
    </location>
</feature>
<dbReference type="SUPFAM" id="SSF50249">
    <property type="entry name" value="Nucleic acid-binding proteins"/>
    <property type="match status" value="1"/>
</dbReference>
<keyword evidence="3" id="KW-0436">Ligase</keyword>
<evidence type="ECO:0000313" key="24">
    <source>
        <dbReference type="Proteomes" id="UP000317010"/>
    </source>
</evidence>
<evidence type="ECO:0000256" key="5">
    <source>
        <dbReference type="ARBA" id="ARBA00022695"/>
    </source>
</evidence>
<keyword evidence="12" id="KW-0067">ATP-binding</keyword>
<reference evidence="23 24" key="1">
    <citation type="submission" date="2019-07" db="EMBL/GenBank/DDBJ databases">
        <title>Genomic Encyclopedia of Archaeal and Bacterial Type Strains, Phase II (KMG-II): from individual species to whole genera.</title>
        <authorList>
            <person name="Goeker M."/>
        </authorList>
    </citation>
    <scope>NUCLEOTIDE SEQUENCE [LARGE SCALE GENOMIC DNA]</scope>
    <source>
        <strain evidence="23 24">ATCC BAA-1854</strain>
    </source>
</reference>
<organism evidence="23 24">
    <name type="scientific">Mucilaginibacter frigoritolerans</name>
    <dbReference type="NCBI Taxonomy" id="652788"/>
    <lineage>
        <taxon>Bacteria</taxon>
        <taxon>Pseudomonadati</taxon>
        <taxon>Bacteroidota</taxon>
        <taxon>Sphingobacteriia</taxon>
        <taxon>Sphingobacteriales</taxon>
        <taxon>Sphingobacteriaceae</taxon>
        <taxon>Mucilaginibacter</taxon>
    </lineage>
</organism>
<evidence type="ECO:0000256" key="6">
    <source>
        <dbReference type="ARBA" id="ARBA00022722"/>
    </source>
</evidence>
<evidence type="ECO:0000256" key="12">
    <source>
        <dbReference type="ARBA" id="ARBA00022840"/>
    </source>
</evidence>
<dbReference type="PANTHER" id="PTHR42705">
    <property type="entry name" value="BIFUNCTIONAL NON-HOMOLOGOUS END JOINING PROTEIN LIGD"/>
    <property type="match status" value="1"/>
</dbReference>
<dbReference type="PANTHER" id="PTHR42705:SF2">
    <property type="entry name" value="BIFUNCTIONAL NON-HOMOLOGOUS END JOINING PROTEIN LIGD"/>
    <property type="match status" value="1"/>
</dbReference>
<keyword evidence="10" id="KW-0378">Hydrolase</keyword>
<evidence type="ECO:0000256" key="9">
    <source>
        <dbReference type="ARBA" id="ARBA00022763"/>
    </source>
</evidence>
<dbReference type="Gene3D" id="3.30.1490.70">
    <property type="match status" value="1"/>
</dbReference>
<dbReference type="GO" id="GO:0006310">
    <property type="term" value="P:DNA recombination"/>
    <property type="evidence" value="ECO:0007669"/>
    <property type="project" value="UniProtKB-KW"/>
</dbReference>
<evidence type="ECO:0000256" key="4">
    <source>
        <dbReference type="ARBA" id="ARBA00022679"/>
    </source>
</evidence>
<keyword evidence="9" id="KW-0227">DNA damage</keyword>
<name>A0A562U2C1_9SPHI</name>
<dbReference type="AlphaFoldDB" id="A0A562U2C1"/>
<keyword evidence="6" id="KW-0540">Nuclease</keyword>